<evidence type="ECO:0000313" key="2">
    <source>
        <dbReference type="Proteomes" id="UP001321526"/>
    </source>
</evidence>
<protein>
    <recommendedName>
        <fullName evidence="3">Transcriptional regulator</fullName>
    </recommendedName>
</protein>
<reference evidence="1 2" key="1">
    <citation type="submission" date="2019-01" db="EMBL/GenBank/DDBJ databases">
        <title>Genome sequence of Salinicola endophyticus REST5.</title>
        <authorList>
            <person name="Nascimento F.X."/>
        </authorList>
    </citation>
    <scope>NUCLEOTIDE SEQUENCE [LARGE SCALE GENOMIC DNA]</scope>
    <source>
        <strain evidence="1 2">REST5</strain>
    </source>
</reference>
<organism evidence="1 2">
    <name type="scientific">Salinicola endophyticus</name>
    <dbReference type="NCBI Taxonomy" id="1949083"/>
    <lineage>
        <taxon>Bacteria</taxon>
        <taxon>Pseudomonadati</taxon>
        <taxon>Pseudomonadota</taxon>
        <taxon>Gammaproteobacteria</taxon>
        <taxon>Oceanospirillales</taxon>
        <taxon>Halomonadaceae</taxon>
        <taxon>Salinicola</taxon>
    </lineage>
</organism>
<name>A0ABY8FFB0_9GAMM</name>
<keyword evidence="2" id="KW-1185">Reference proteome</keyword>
<evidence type="ECO:0000313" key="1">
    <source>
        <dbReference type="EMBL" id="WFF40750.1"/>
    </source>
</evidence>
<dbReference type="EMBL" id="CP035631">
    <property type="protein sequence ID" value="WFF40750.1"/>
    <property type="molecule type" value="Genomic_DNA"/>
</dbReference>
<dbReference type="Proteomes" id="UP001321526">
    <property type="component" value="Chromosome"/>
</dbReference>
<proteinExistence type="predicted"/>
<dbReference type="RefSeq" id="WP_110676999.1">
    <property type="nucleotide sequence ID" value="NZ_CP035631.1"/>
</dbReference>
<evidence type="ECO:0008006" key="3">
    <source>
        <dbReference type="Google" id="ProtNLM"/>
    </source>
</evidence>
<sequence length="64" mass="7122">MICVTLDMQCSLCGSDRFHLPTQPGESPHVRCANCTAVKCQTLALESTLMAYRREHTPPHHRAA</sequence>
<accession>A0ABY8FFB0</accession>
<gene>
    <name evidence="1" type="ORF">EVC62_04135</name>
</gene>